<evidence type="ECO:0000313" key="2">
    <source>
        <dbReference type="EMBL" id="MEC5424309.1"/>
    </source>
</evidence>
<feature type="transmembrane region" description="Helical" evidence="1">
    <location>
        <begin position="97"/>
        <end position="116"/>
    </location>
</feature>
<dbReference type="RefSeq" id="WP_327607874.1">
    <property type="nucleotide sequence ID" value="NZ_JARZFX010000005.1"/>
</dbReference>
<protein>
    <submittedName>
        <fullName evidence="2">DUF1385 domain-containing protein</fullName>
    </submittedName>
</protein>
<dbReference type="InterPro" id="IPR010787">
    <property type="entry name" value="DUF1385"/>
</dbReference>
<feature type="transmembrane region" description="Helical" evidence="1">
    <location>
        <begin position="160"/>
        <end position="187"/>
    </location>
</feature>
<evidence type="ECO:0000313" key="3">
    <source>
        <dbReference type="Proteomes" id="UP001335737"/>
    </source>
</evidence>
<proteinExistence type="predicted"/>
<dbReference type="PANTHER" id="PTHR42867">
    <property type="entry name" value="MEMBRANE PROTEIN-RELATED"/>
    <property type="match status" value="1"/>
</dbReference>
<dbReference type="EMBL" id="JARZFX010000005">
    <property type="protein sequence ID" value="MEC5424309.1"/>
    <property type="molecule type" value="Genomic_DNA"/>
</dbReference>
<dbReference type="Pfam" id="PF07136">
    <property type="entry name" value="DUF1385"/>
    <property type="match status" value="1"/>
</dbReference>
<evidence type="ECO:0000256" key="1">
    <source>
        <dbReference type="SAM" id="Phobius"/>
    </source>
</evidence>
<keyword evidence="3" id="KW-1185">Reference proteome</keyword>
<dbReference type="Proteomes" id="UP001335737">
    <property type="component" value="Unassembled WGS sequence"/>
</dbReference>
<keyword evidence="1" id="KW-1133">Transmembrane helix</keyword>
<comment type="caution">
    <text evidence="2">The sequence shown here is derived from an EMBL/GenBank/DDBJ whole genome shotgun (WGS) entry which is preliminary data.</text>
</comment>
<keyword evidence="1" id="KW-0472">Membrane</keyword>
<reference evidence="2 3" key="1">
    <citation type="journal article" date="2024" name="Int. J. Syst. Evol. Microbiol.">
        <title>Virgibacillus tibetensis sp. nov., isolated from salt lake on the Tibetan Plateau of China.</title>
        <authorList>
            <person name="Phurbu D."/>
            <person name="Liu Z.-X."/>
            <person name="Wang R."/>
            <person name="Zheng Y.-Y."/>
            <person name="Liu H.-C."/>
            <person name="Zhou Y.-G."/>
            <person name="Yu Y.-J."/>
            <person name="Li A.-H."/>
        </authorList>
    </citation>
    <scope>NUCLEOTIDE SEQUENCE [LARGE SCALE GENOMIC DNA]</scope>
    <source>
        <strain evidence="2 3">C22-A2</strain>
    </source>
</reference>
<sequence length="245" mass="28067">MKIYGGRAGFNSVSFTGDRYHSVARFKGGEITTEVDQRKENLKITKILSKIPFIRSFSILLDMVIEYWKRFLFMTIALFLIRFIIGGKSNFDLSHPIPINGLVILCSILVIVGLIIKLTPIGKYHAAEHMVDSTYEKGLDLTLEHVKRQSRVHKDCGTNLVMSVFISYFILFILYGHGLWVFLVSWSIGYEIWKKEPKLIWSLVLIIGKAAQYLLFTSKPEKQHLLVAIEALTKLEEKELANKTN</sequence>
<feature type="transmembrane region" description="Helical" evidence="1">
    <location>
        <begin position="67"/>
        <end position="85"/>
    </location>
</feature>
<accession>A0ABU6KIT9</accession>
<feature type="transmembrane region" description="Helical" evidence="1">
    <location>
        <begin position="199"/>
        <end position="216"/>
    </location>
</feature>
<keyword evidence="1" id="KW-0812">Transmembrane</keyword>
<dbReference type="PANTHER" id="PTHR42867:SF1">
    <property type="entry name" value="MEMBRANE PROTEIN-RELATED"/>
    <property type="match status" value="1"/>
</dbReference>
<organism evidence="2 3">
    <name type="scientific">Virgibacillus tibetensis</name>
    <dbReference type="NCBI Taxonomy" id="3042313"/>
    <lineage>
        <taxon>Bacteria</taxon>
        <taxon>Bacillati</taxon>
        <taxon>Bacillota</taxon>
        <taxon>Bacilli</taxon>
        <taxon>Bacillales</taxon>
        <taxon>Bacillaceae</taxon>
        <taxon>Virgibacillus</taxon>
    </lineage>
</organism>
<gene>
    <name evidence="2" type="ORF">QGM71_12485</name>
</gene>
<name>A0ABU6KIT9_9BACI</name>